<dbReference type="Proteomes" id="UP000501747">
    <property type="component" value="Chromosome"/>
</dbReference>
<dbReference type="Gene3D" id="3.30.110.40">
    <property type="entry name" value="TusA-like domain"/>
    <property type="match status" value="1"/>
</dbReference>
<dbReference type="RefSeq" id="WP_166034916.1">
    <property type="nucleotide sequence ID" value="NZ_CP049887.1"/>
</dbReference>
<keyword evidence="3" id="KW-1185">Reference proteome</keyword>
<dbReference type="InterPro" id="IPR027396">
    <property type="entry name" value="DsrEFH-like"/>
</dbReference>
<sequence length="202" mass="22506">MFEIDAKGMACPLPVIKTKKALKENKEVTTIVDNEIATQNLKKLAEQLQLNYQVEKISDSHYITVISHDEITNNIDSTYSGENTVAVLPEKLGYTVVLDTNIMGRGSDELGANLMKAFVYSLLEQDELPETIICYNSGVKLTVEGSDCLEDLLQMKEQGVAFYSCGACLNYYELTEKLAVGEVTNMYRIVEMMQSAVKIVKP</sequence>
<accession>A0A6G8AUP7</accession>
<gene>
    <name evidence="2" type="primary">yedF</name>
    <name evidence="2" type="ORF">G7082_09835</name>
</gene>
<dbReference type="NCBIfam" id="TIGR03527">
    <property type="entry name" value="selenium_YedF"/>
    <property type="match status" value="1"/>
</dbReference>
<proteinExistence type="predicted"/>
<dbReference type="InterPro" id="IPR036868">
    <property type="entry name" value="TusA-like_sf"/>
</dbReference>
<dbReference type="InterPro" id="IPR019870">
    <property type="entry name" value="Se_metab_YedF"/>
</dbReference>
<evidence type="ECO:0000313" key="2">
    <source>
        <dbReference type="EMBL" id="QIL48784.1"/>
    </source>
</evidence>
<dbReference type="InterPro" id="IPR001455">
    <property type="entry name" value="TusA-like"/>
</dbReference>
<protein>
    <submittedName>
        <fullName evidence="2">Sulfurtransferase-like selenium metabolism protein YedF</fullName>
    </submittedName>
</protein>
<reference evidence="2 3" key="1">
    <citation type="submission" date="2020-03" db="EMBL/GenBank/DDBJ databases">
        <title>Vagococcus sp. nov., isolated from beetles.</title>
        <authorList>
            <person name="Hyun D.-W."/>
            <person name="Bae J.-W."/>
        </authorList>
    </citation>
    <scope>NUCLEOTIDE SEQUENCE [LARGE SCALE GENOMIC DNA]</scope>
    <source>
        <strain evidence="2 3">HDW17B</strain>
    </source>
</reference>
<evidence type="ECO:0000259" key="1">
    <source>
        <dbReference type="Pfam" id="PF01206"/>
    </source>
</evidence>
<dbReference type="KEGG" id="vhy:G7082_09835"/>
<dbReference type="SUPFAM" id="SSF75169">
    <property type="entry name" value="DsrEFH-like"/>
    <property type="match status" value="1"/>
</dbReference>
<dbReference type="GO" id="GO:0016740">
    <property type="term" value="F:transferase activity"/>
    <property type="evidence" value="ECO:0007669"/>
    <property type="project" value="UniProtKB-KW"/>
</dbReference>
<dbReference type="AlphaFoldDB" id="A0A6G8AUP7"/>
<keyword evidence="2" id="KW-0808">Transferase</keyword>
<dbReference type="EMBL" id="CP049887">
    <property type="protein sequence ID" value="QIL48784.1"/>
    <property type="molecule type" value="Genomic_DNA"/>
</dbReference>
<name>A0A6G8AUP7_9ENTE</name>
<feature type="domain" description="UPF0033" evidence="1">
    <location>
        <begin position="3"/>
        <end position="66"/>
    </location>
</feature>
<dbReference type="Pfam" id="PF01206">
    <property type="entry name" value="TusA"/>
    <property type="match status" value="1"/>
</dbReference>
<organism evidence="2 3">
    <name type="scientific">Vagococcus hydrophili</name>
    <dbReference type="NCBI Taxonomy" id="2714947"/>
    <lineage>
        <taxon>Bacteria</taxon>
        <taxon>Bacillati</taxon>
        <taxon>Bacillota</taxon>
        <taxon>Bacilli</taxon>
        <taxon>Lactobacillales</taxon>
        <taxon>Enterococcaceae</taxon>
        <taxon>Vagococcus</taxon>
    </lineage>
</organism>
<dbReference type="SUPFAM" id="SSF64307">
    <property type="entry name" value="SirA-like"/>
    <property type="match status" value="1"/>
</dbReference>
<evidence type="ECO:0000313" key="3">
    <source>
        <dbReference type="Proteomes" id="UP000501747"/>
    </source>
</evidence>